<evidence type="ECO:0000313" key="7">
    <source>
        <dbReference type="Proteomes" id="UP001589890"/>
    </source>
</evidence>
<dbReference type="RefSeq" id="WP_380050699.1">
    <property type="nucleotide sequence ID" value="NZ_JBHLTC010000029.1"/>
</dbReference>
<dbReference type="InterPro" id="IPR009057">
    <property type="entry name" value="Homeodomain-like_sf"/>
</dbReference>
<dbReference type="PANTHER" id="PTHR30055:SF234">
    <property type="entry name" value="HTH-TYPE TRANSCRIPTIONAL REGULATOR BETI"/>
    <property type="match status" value="1"/>
</dbReference>
<feature type="domain" description="HTH tetR-type" evidence="5">
    <location>
        <begin position="12"/>
        <end position="72"/>
    </location>
</feature>
<protein>
    <submittedName>
        <fullName evidence="6">TetR/AcrR family transcriptional regulator</fullName>
    </submittedName>
</protein>
<evidence type="ECO:0000256" key="3">
    <source>
        <dbReference type="ARBA" id="ARBA00023163"/>
    </source>
</evidence>
<keyword evidence="1" id="KW-0805">Transcription regulation</keyword>
<accession>A0ABV6QQ20</accession>
<reference evidence="6 7" key="1">
    <citation type="submission" date="2024-09" db="EMBL/GenBank/DDBJ databases">
        <authorList>
            <person name="Sun Q."/>
            <person name="Mori K."/>
        </authorList>
    </citation>
    <scope>NUCLEOTIDE SEQUENCE [LARGE SCALE GENOMIC DNA]</scope>
    <source>
        <strain evidence="6 7">CGMCC 1.15906</strain>
    </source>
</reference>
<dbReference type="Proteomes" id="UP001589890">
    <property type="component" value="Unassembled WGS sequence"/>
</dbReference>
<dbReference type="InterPro" id="IPR001647">
    <property type="entry name" value="HTH_TetR"/>
</dbReference>
<evidence type="ECO:0000259" key="5">
    <source>
        <dbReference type="PROSITE" id="PS50977"/>
    </source>
</evidence>
<evidence type="ECO:0000256" key="1">
    <source>
        <dbReference type="ARBA" id="ARBA00023015"/>
    </source>
</evidence>
<proteinExistence type="predicted"/>
<dbReference type="Pfam" id="PF00440">
    <property type="entry name" value="TetR_N"/>
    <property type="match status" value="1"/>
</dbReference>
<dbReference type="InterPro" id="IPR050109">
    <property type="entry name" value="HTH-type_TetR-like_transc_reg"/>
</dbReference>
<evidence type="ECO:0000256" key="2">
    <source>
        <dbReference type="ARBA" id="ARBA00023125"/>
    </source>
</evidence>
<dbReference type="PRINTS" id="PR00455">
    <property type="entry name" value="HTHTETR"/>
</dbReference>
<evidence type="ECO:0000313" key="6">
    <source>
        <dbReference type="EMBL" id="MFC0626741.1"/>
    </source>
</evidence>
<dbReference type="SUPFAM" id="SSF46689">
    <property type="entry name" value="Homeodomain-like"/>
    <property type="match status" value="1"/>
</dbReference>
<dbReference type="PANTHER" id="PTHR30055">
    <property type="entry name" value="HTH-TYPE TRANSCRIPTIONAL REGULATOR RUTR"/>
    <property type="match status" value="1"/>
</dbReference>
<sequence>MAGRLSRAQAQQQTRNRVLAAARDEFTERGFRVARVDSIADRAGLTRGAVYSNFPGKRALYFSVLAEAADRPVEEPPERRTASEALREFARTWVTGLPFDLDPRGDARINQDLLPEIIGDERLRQTFGQLMKLDALLLGLALENLRPGRRLVRVAESALTSLYGASQLVAAAPGFVEPFNVVNACDRLLELDFDDWWPPSHSIVRPVPVDEPWSPPPAINLVTGQPADLDRDGVVTVLGLERLEAAEDAVRAGAATTLVIPVDASDERAPLARLVIAEVCTCLREAFPSAAWPTLQVVLDPSGALAPAVAAAPLAAGGDRVEVAVRIQAGRVVSRAEGRGAGHVAASADTKVAS</sequence>
<dbReference type="Gene3D" id="1.10.357.10">
    <property type="entry name" value="Tetracycline Repressor, domain 2"/>
    <property type="match status" value="1"/>
</dbReference>
<evidence type="ECO:0000256" key="4">
    <source>
        <dbReference type="PROSITE-ProRule" id="PRU00335"/>
    </source>
</evidence>
<gene>
    <name evidence="6" type="ORF">ACFFGN_21855</name>
</gene>
<comment type="caution">
    <text evidence="6">The sequence shown here is derived from an EMBL/GenBank/DDBJ whole genome shotgun (WGS) entry which is preliminary data.</text>
</comment>
<organism evidence="6 7">
    <name type="scientific">Kribbella deserti</name>
    <dbReference type="NCBI Taxonomy" id="1926257"/>
    <lineage>
        <taxon>Bacteria</taxon>
        <taxon>Bacillati</taxon>
        <taxon>Actinomycetota</taxon>
        <taxon>Actinomycetes</taxon>
        <taxon>Propionibacteriales</taxon>
        <taxon>Kribbellaceae</taxon>
        <taxon>Kribbella</taxon>
    </lineage>
</organism>
<keyword evidence="3" id="KW-0804">Transcription</keyword>
<keyword evidence="7" id="KW-1185">Reference proteome</keyword>
<feature type="DNA-binding region" description="H-T-H motif" evidence="4">
    <location>
        <begin position="35"/>
        <end position="54"/>
    </location>
</feature>
<name>A0ABV6QQ20_9ACTN</name>
<dbReference type="PROSITE" id="PS50977">
    <property type="entry name" value="HTH_TETR_2"/>
    <property type="match status" value="1"/>
</dbReference>
<keyword evidence="2 4" id="KW-0238">DNA-binding</keyword>
<dbReference type="EMBL" id="JBHLTC010000029">
    <property type="protein sequence ID" value="MFC0626741.1"/>
    <property type="molecule type" value="Genomic_DNA"/>
</dbReference>